<reference evidence="2 3" key="1">
    <citation type="submission" date="2019-09" db="EMBL/GenBank/DDBJ databases">
        <title>A chromosome-level genome assembly of the Chinese tupelo Nyssa sinensis.</title>
        <authorList>
            <person name="Yang X."/>
            <person name="Kang M."/>
            <person name="Yang Y."/>
            <person name="Xiong H."/>
            <person name="Wang M."/>
            <person name="Zhang Z."/>
            <person name="Wang Z."/>
            <person name="Wu H."/>
            <person name="Ma T."/>
            <person name="Liu J."/>
            <person name="Xi Z."/>
        </authorList>
    </citation>
    <scope>NUCLEOTIDE SEQUENCE [LARGE SCALE GENOMIC DNA]</scope>
    <source>
        <strain evidence="2">J267</strain>
        <tissue evidence="2">Leaf</tissue>
    </source>
</reference>
<evidence type="ECO:0008006" key="4">
    <source>
        <dbReference type="Google" id="ProtNLM"/>
    </source>
</evidence>
<proteinExistence type="predicted"/>
<protein>
    <recommendedName>
        <fullName evidence="4">Secreted protein</fullName>
    </recommendedName>
</protein>
<feature type="signal peptide" evidence="1">
    <location>
        <begin position="1"/>
        <end position="16"/>
    </location>
</feature>
<dbReference type="Proteomes" id="UP000325577">
    <property type="component" value="Linkage Group LG2"/>
</dbReference>
<sequence>MLFVCMLLRLYQLVLIRNGMRALHGPLKVLQKARSFTFHARIRAKWGRVHSGKLLSRLTVSMVMLGAVSGEDTQSIA</sequence>
<dbReference type="AlphaFoldDB" id="A0A5J5AP80"/>
<feature type="chain" id="PRO_5023904291" description="Secreted protein" evidence="1">
    <location>
        <begin position="17"/>
        <end position="77"/>
    </location>
</feature>
<keyword evidence="3" id="KW-1185">Reference proteome</keyword>
<keyword evidence="1" id="KW-0732">Signal</keyword>
<gene>
    <name evidence="2" type="ORF">F0562_005640</name>
</gene>
<organism evidence="2 3">
    <name type="scientific">Nyssa sinensis</name>
    <dbReference type="NCBI Taxonomy" id="561372"/>
    <lineage>
        <taxon>Eukaryota</taxon>
        <taxon>Viridiplantae</taxon>
        <taxon>Streptophyta</taxon>
        <taxon>Embryophyta</taxon>
        <taxon>Tracheophyta</taxon>
        <taxon>Spermatophyta</taxon>
        <taxon>Magnoliopsida</taxon>
        <taxon>eudicotyledons</taxon>
        <taxon>Gunneridae</taxon>
        <taxon>Pentapetalae</taxon>
        <taxon>asterids</taxon>
        <taxon>Cornales</taxon>
        <taxon>Nyssaceae</taxon>
        <taxon>Nyssa</taxon>
    </lineage>
</organism>
<accession>A0A5J5AP80</accession>
<evidence type="ECO:0000313" key="3">
    <source>
        <dbReference type="Proteomes" id="UP000325577"/>
    </source>
</evidence>
<dbReference type="EMBL" id="CM018043">
    <property type="protein sequence ID" value="KAA8530901.1"/>
    <property type="molecule type" value="Genomic_DNA"/>
</dbReference>
<evidence type="ECO:0000313" key="2">
    <source>
        <dbReference type="EMBL" id="KAA8530901.1"/>
    </source>
</evidence>
<name>A0A5J5AP80_9ASTE</name>
<evidence type="ECO:0000256" key="1">
    <source>
        <dbReference type="SAM" id="SignalP"/>
    </source>
</evidence>